<reference evidence="2 3" key="2">
    <citation type="submission" date="2024-09" db="EMBL/GenBank/DDBJ databases">
        <title>Draft genome sequence of Candidatus Magnetaquicoccaceae bacterium FCR-1.</title>
        <authorList>
            <person name="Shimoshige H."/>
            <person name="Shimamura S."/>
            <person name="Taoka A."/>
            <person name="Kobayashi H."/>
            <person name="Maekawa T."/>
        </authorList>
    </citation>
    <scope>NUCLEOTIDE SEQUENCE [LARGE SCALE GENOMIC DNA]</scope>
    <source>
        <strain evidence="2 3">FCR-1</strain>
    </source>
</reference>
<comment type="function">
    <text evidence="1">Specifically methylates the guanosine in position 1516 of 16S rRNA.</text>
</comment>
<comment type="similarity">
    <text evidence="1">Belongs to the methyltransferase superfamily. RsmJ family.</text>
</comment>
<dbReference type="EMBL" id="BAAFGK010000004">
    <property type="protein sequence ID" value="GAB0057626.1"/>
    <property type="molecule type" value="Genomic_DNA"/>
</dbReference>
<dbReference type="Proteomes" id="UP001628193">
    <property type="component" value="Unassembled WGS sequence"/>
</dbReference>
<name>A0ABQ0C9Q6_9PROT</name>
<keyword evidence="1 2" id="KW-0489">Methyltransferase</keyword>
<gene>
    <name evidence="1 2" type="primary">rsmJ</name>
    <name evidence="2" type="ORF">SIID45300_01958</name>
</gene>
<evidence type="ECO:0000313" key="2">
    <source>
        <dbReference type="EMBL" id="GAB0057626.1"/>
    </source>
</evidence>
<proteinExistence type="inferred from homology"/>
<keyword evidence="1" id="KW-0949">S-adenosyl-L-methionine</keyword>
<dbReference type="Pfam" id="PF04445">
    <property type="entry name" value="SAM_MT"/>
    <property type="match status" value="1"/>
</dbReference>
<evidence type="ECO:0000313" key="3">
    <source>
        <dbReference type="Proteomes" id="UP001628193"/>
    </source>
</evidence>
<keyword evidence="3" id="KW-1185">Reference proteome</keyword>
<keyword evidence="1" id="KW-0963">Cytoplasm</keyword>
<dbReference type="GO" id="GO:0008168">
    <property type="term" value="F:methyltransferase activity"/>
    <property type="evidence" value="ECO:0007669"/>
    <property type="project" value="UniProtKB-KW"/>
</dbReference>
<dbReference type="PANTHER" id="PTHR36112">
    <property type="entry name" value="RIBOSOMAL RNA SMALL SUBUNIT METHYLTRANSFERASE J"/>
    <property type="match status" value="1"/>
</dbReference>
<feature type="binding site" evidence="1">
    <location>
        <begin position="119"/>
        <end position="120"/>
    </location>
    <ligand>
        <name>S-adenosyl-L-methionine</name>
        <dbReference type="ChEBI" id="CHEBI:59789"/>
    </ligand>
</feature>
<sequence>MSLVVTTPEPESIPAAQRLAARLGVPFLAWAETGERLVLSLRPERLELVARNRGRGEPVCVDFSSTIATARRQEGIKQDLARAVGLKGGWRPSVLDATPGLGRDGFVLAALGCRVTFVERSPVIHALLADGLKRARESALPESERMTLIQDDAAHHLNDHSACQRPDVIYLDPMHPERTKAALVKKEMRLLRQVVGEDGDADGLVDAALRIARQRVVVKRPRLAIPLGERVADAVIEGKSVRYDLYFTDAHLSMARTSLPLPR</sequence>
<accession>A0ABQ0C9Q6</accession>
<dbReference type="RefSeq" id="WP_420905318.1">
    <property type="nucleotide sequence ID" value="NZ_BAAFGK010000004.1"/>
</dbReference>
<protein>
    <recommendedName>
        <fullName evidence="1">Ribosomal RNA small subunit methyltransferase J</fullName>
        <ecNumber evidence="1">2.1.1.242</ecNumber>
    </recommendedName>
    <alternativeName>
        <fullName evidence="1">16S rRNA m2G1516 methyltransferase</fullName>
    </alternativeName>
    <alternativeName>
        <fullName evidence="1">rRNA (guanine-N(2)-)-methyltransferase</fullName>
    </alternativeName>
</protein>
<dbReference type="EC" id="2.1.1.242" evidence="1"/>
<comment type="catalytic activity">
    <reaction evidence="1">
        <text>guanosine(1516) in 16S rRNA + S-adenosyl-L-methionine = N(2)-methylguanosine(1516) in 16S rRNA + S-adenosyl-L-homocysteine + H(+)</text>
        <dbReference type="Rhea" id="RHEA:43220"/>
        <dbReference type="Rhea" id="RHEA-COMP:10412"/>
        <dbReference type="Rhea" id="RHEA-COMP:10413"/>
        <dbReference type="ChEBI" id="CHEBI:15378"/>
        <dbReference type="ChEBI" id="CHEBI:57856"/>
        <dbReference type="ChEBI" id="CHEBI:59789"/>
        <dbReference type="ChEBI" id="CHEBI:74269"/>
        <dbReference type="ChEBI" id="CHEBI:74481"/>
        <dbReference type="EC" id="2.1.1.242"/>
    </reaction>
</comment>
<dbReference type="InterPro" id="IPR029063">
    <property type="entry name" value="SAM-dependent_MTases_sf"/>
</dbReference>
<comment type="subcellular location">
    <subcellularLocation>
        <location evidence="1">Cytoplasm</location>
    </subcellularLocation>
</comment>
<dbReference type="SUPFAM" id="SSF53335">
    <property type="entry name" value="S-adenosyl-L-methionine-dependent methyltransferases"/>
    <property type="match status" value="1"/>
</dbReference>
<dbReference type="Gene3D" id="3.40.50.150">
    <property type="entry name" value="Vaccinia Virus protein VP39"/>
    <property type="match status" value="1"/>
</dbReference>
<evidence type="ECO:0000256" key="1">
    <source>
        <dbReference type="HAMAP-Rule" id="MF_01523"/>
    </source>
</evidence>
<organism evidence="2 3">
    <name type="scientific">Candidatus Magnetaquiglobus chichijimensis</name>
    <dbReference type="NCBI Taxonomy" id="3141448"/>
    <lineage>
        <taxon>Bacteria</taxon>
        <taxon>Pseudomonadati</taxon>
        <taxon>Pseudomonadota</taxon>
        <taxon>Magnetococcia</taxon>
        <taxon>Magnetococcales</taxon>
        <taxon>Candidatus Magnetaquicoccaceae</taxon>
        <taxon>Candidatus Magnetaquiglobus</taxon>
    </lineage>
</organism>
<comment type="caution">
    <text evidence="1">Lacks conserved residue(s) required for the propagation of feature annotation.</text>
</comment>
<feature type="binding site" evidence="1">
    <location>
        <begin position="103"/>
        <end position="104"/>
    </location>
    <ligand>
        <name>S-adenosyl-L-methionine</name>
        <dbReference type="ChEBI" id="CHEBI:59789"/>
    </ligand>
</feature>
<keyword evidence="1" id="KW-0698">rRNA processing</keyword>
<reference evidence="2 3" key="1">
    <citation type="submission" date="2024-05" db="EMBL/GenBank/DDBJ databases">
        <authorList>
            <consortium name="Candidatus Magnetaquicoccaceae bacterium FCR-1 genome sequencing consortium"/>
            <person name="Shimoshige H."/>
            <person name="Shimamura S."/>
            <person name="Taoka A."/>
            <person name="Kobayashi H."/>
            <person name="Maekawa T."/>
        </authorList>
    </citation>
    <scope>NUCLEOTIDE SEQUENCE [LARGE SCALE GENOMIC DNA]</scope>
    <source>
        <strain evidence="2 3">FCR-1</strain>
    </source>
</reference>
<dbReference type="HAMAP" id="MF_01523">
    <property type="entry name" value="16SrRNA_methyltr_J"/>
    <property type="match status" value="1"/>
</dbReference>
<comment type="caution">
    <text evidence="2">The sequence shown here is derived from an EMBL/GenBank/DDBJ whole genome shotgun (WGS) entry which is preliminary data.</text>
</comment>
<keyword evidence="1 2" id="KW-0808">Transferase</keyword>
<feature type="binding site" evidence="1">
    <location>
        <position position="172"/>
    </location>
    <ligand>
        <name>S-adenosyl-L-methionine</name>
        <dbReference type="ChEBI" id="CHEBI:59789"/>
    </ligand>
</feature>
<dbReference type="InterPro" id="IPR007536">
    <property type="entry name" value="16SrRNA_methylTrfase_J"/>
</dbReference>
<dbReference type="GO" id="GO:0032259">
    <property type="term" value="P:methylation"/>
    <property type="evidence" value="ECO:0007669"/>
    <property type="project" value="UniProtKB-KW"/>
</dbReference>
<dbReference type="PANTHER" id="PTHR36112:SF1">
    <property type="entry name" value="RIBOSOMAL RNA SMALL SUBUNIT METHYLTRANSFERASE J"/>
    <property type="match status" value="1"/>
</dbReference>